<dbReference type="Proteomes" id="UP001152803">
    <property type="component" value="Unassembled WGS sequence"/>
</dbReference>
<sequence>MREDVQGFFTDLWGIALSKHDQGIYNTVCLVVLLALPLVVLLTCLIVCCHCCCCRRGGCCSCCCGGQPSSTGGTKPNKKKNKGPQNEDLWISVKPGPMTPDRMALTMV</sequence>
<evidence type="ECO:0008006" key="5">
    <source>
        <dbReference type="Google" id="ProtNLM"/>
    </source>
</evidence>
<dbReference type="AlphaFoldDB" id="A0A9Q1DL49"/>
<name>A0A9Q1DL49_CONCO</name>
<keyword evidence="2" id="KW-0472">Membrane</keyword>
<organism evidence="3 4">
    <name type="scientific">Conger conger</name>
    <name type="common">Conger eel</name>
    <name type="synonym">Muraena conger</name>
    <dbReference type="NCBI Taxonomy" id="82655"/>
    <lineage>
        <taxon>Eukaryota</taxon>
        <taxon>Metazoa</taxon>
        <taxon>Chordata</taxon>
        <taxon>Craniata</taxon>
        <taxon>Vertebrata</taxon>
        <taxon>Euteleostomi</taxon>
        <taxon>Actinopterygii</taxon>
        <taxon>Neopterygii</taxon>
        <taxon>Teleostei</taxon>
        <taxon>Anguilliformes</taxon>
        <taxon>Congridae</taxon>
        <taxon>Conger</taxon>
    </lineage>
</organism>
<proteinExistence type="predicted"/>
<keyword evidence="4" id="KW-1185">Reference proteome</keyword>
<comment type="caution">
    <text evidence="3">The sequence shown here is derived from an EMBL/GenBank/DDBJ whole genome shotgun (WGS) entry which is preliminary data.</text>
</comment>
<gene>
    <name evidence="3" type="ORF">COCON_G00089710</name>
</gene>
<feature type="transmembrane region" description="Helical" evidence="2">
    <location>
        <begin position="24"/>
        <end position="48"/>
    </location>
</feature>
<protein>
    <recommendedName>
        <fullName evidence="5">KIAA0040</fullName>
    </recommendedName>
</protein>
<evidence type="ECO:0000313" key="3">
    <source>
        <dbReference type="EMBL" id="KAJ8274346.1"/>
    </source>
</evidence>
<evidence type="ECO:0000256" key="2">
    <source>
        <dbReference type="SAM" id="Phobius"/>
    </source>
</evidence>
<accession>A0A9Q1DL49</accession>
<feature type="region of interest" description="Disordered" evidence="1">
    <location>
        <begin position="68"/>
        <end position="91"/>
    </location>
</feature>
<evidence type="ECO:0000256" key="1">
    <source>
        <dbReference type="SAM" id="MobiDB-lite"/>
    </source>
</evidence>
<keyword evidence="2" id="KW-0812">Transmembrane</keyword>
<evidence type="ECO:0000313" key="4">
    <source>
        <dbReference type="Proteomes" id="UP001152803"/>
    </source>
</evidence>
<dbReference type="EMBL" id="JAFJMO010000006">
    <property type="protein sequence ID" value="KAJ8274346.1"/>
    <property type="molecule type" value="Genomic_DNA"/>
</dbReference>
<reference evidence="3" key="1">
    <citation type="journal article" date="2023" name="Science">
        <title>Genome structures resolve the early diversification of teleost fishes.</title>
        <authorList>
            <person name="Parey E."/>
            <person name="Louis A."/>
            <person name="Montfort J."/>
            <person name="Bouchez O."/>
            <person name="Roques C."/>
            <person name="Iampietro C."/>
            <person name="Lluch J."/>
            <person name="Castinel A."/>
            <person name="Donnadieu C."/>
            <person name="Desvignes T."/>
            <person name="Floi Bucao C."/>
            <person name="Jouanno E."/>
            <person name="Wen M."/>
            <person name="Mejri S."/>
            <person name="Dirks R."/>
            <person name="Jansen H."/>
            <person name="Henkel C."/>
            <person name="Chen W.J."/>
            <person name="Zahm M."/>
            <person name="Cabau C."/>
            <person name="Klopp C."/>
            <person name="Thompson A.W."/>
            <person name="Robinson-Rechavi M."/>
            <person name="Braasch I."/>
            <person name="Lecointre G."/>
            <person name="Bobe J."/>
            <person name="Postlethwait J.H."/>
            <person name="Berthelot C."/>
            <person name="Roest Crollius H."/>
            <person name="Guiguen Y."/>
        </authorList>
    </citation>
    <scope>NUCLEOTIDE SEQUENCE</scope>
    <source>
        <tissue evidence="3">Blood</tissue>
    </source>
</reference>
<keyword evidence="2" id="KW-1133">Transmembrane helix</keyword>